<dbReference type="GO" id="GO:0009103">
    <property type="term" value="P:lipopolysaccharide biosynthetic process"/>
    <property type="evidence" value="ECO:0007669"/>
    <property type="project" value="UniProtKB-UniRule"/>
</dbReference>
<comment type="function">
    <text evidence="5">Activates KDO (a required 8-carbon sugar) for incorporation into bacterial lipopolysaccharide in Gram-negative bacteria.</text>
</comment>
<keyword evidence="4 5" id="KW-0448">Lipopolysaccharide biosynthesis</keyword>
<dbReference type="EMBL" id="FSRE01000002">
    <property type="protein sequence ID" value="SIN90736.1"/>
    <property type="molecule type" value="Genomic_DNA"/>
</dbReference>
<evidence type="ECO:0000256" key="4">
    <source>
        <dbReference type="ARBA" id="ARBA00022985"/>
    </source>
</evidence>
<dbReference type="Pfam" id="PF02348">
    <property type="entry name" value="CTP_transf_3"/>
    <property type="match status" value="1"/>
</dbReference>
<evidence type="ECO:0000256" key="1">
    <source>
        <dbReference type="ARBA" id="ARBA00004370"/>
    </source>
</evidence>
<reference evidence="6 7" key="1">
    <citation type="submission" date="2016-11" db="EMBL/GenBank/DDBJ databases">
        <authorList>
            <person name="Jaros S."/>
            <person name="Januszkiewicz K."/>
            <person name="Wedrychowicz H."/>
        </authorList>
    </citation>
    <scope>NUCLEOTIDE SEQUENCE [LARGE SCALE GENOMIC DNA]</scope>
    <source>
        <strain evidence="6 7">DSM 17737</strain>
    </source>
</reference>
<comment type="subcellular location">
    <subcellularLocation>
        <location evidence="5">Cytoplasm</location>
    </subcellularLocation>
    <subcellularLocation>
        <location evidence="1">Membrane</location>
    </subcellularLocation>
</comment>
<dbReference type="AlphaFoldDB" id="A0A1N6F6B2"/>
<evidence type="ECO:0000256" key="3">
    <source>
        <dbReference type="ARBA" id="ARBA00022695"/>
    </source>
</evidence>
<dbReference type="InterPro" id="IPR029044">
    <property type="entry name" value="Nucleotide-diphossugar_trans"/>
</dbReference>
<dbReference type="STRING" id="364032.SAMN05443662_0937"/>
<gene>
    <name evidence="5" type="primary">kdsB</name>
    <name evidence="6" type="ORF">SAMN05443662_0937</name>
</gene>
<dbReference type="OrthoDB" id="9815559at2"/>
<keyword evidence="7" id="KW-1185">Reference proteome</keyword>
<evidence type="ECO:0000256" key="5">
    <source>
        <dbReference type="HAMAP-Rule" id="MF_00057"/>
    </source>
</evidence>
<accession>A0A1N6F6B2</accession>
<dbReference type="PANTHER" id="PTHR42866:SF2">
    <property type="entry name" value="3-DEOXY-MANNO-OCTULOSONATE CYTIDYLYLTRANSFERASE, MITOCHONDRIAL"/>
    <property type="match status" value="1"/>
</dbReference>
<comment type="pathway">
    <text evidence="5">Nucleotide-sugar biosynthesis; CMP-3-deoxy-D-manno-octulosonate biosynthesis; CMP-3-deoxy-D-manno-octulosonate from 3-deoxy-D-manno-octulosonate and CTP: step 1/1.</text>
</comment>
<dbReference type="GO" id="GO:0016020">
    <property type="term" value="C:membrane"/>
    <property type="evidence" value="ECO:0007669"/>
    <property type="project" value="UniProtKB-SubCell"/>
</dbReference>
<keyword evidence="3 5" id="KW-0548">Nucleotidyltransferase</keyword>
<sequence length="274" mass="29930">MNFKVVIPARLASSRLPGKVLLDVAGHPMLEWTWRNAVASGADEVVVATDSDKVAALCEQLGAVVCMTDPAHPSGTARLAEVVEHYGWDADAIVVNVQADEPMLPPQLVRQVARGVAHDAVARMATLCEPIDSLQTLLDPNAVKVLRDINDHAMIFTRAPNPWARDAFSDLLQRGVPDFLQDEKNALLNLSPYRRHIGLYAYRAGFVRQYVRWPACMAEQLENLEQLRVLHHGEKILVLDALCSAGVGVDTLQDLARVNALLAGRQPGEALPCG</sequence>
<dbReference type="PANTHER" id="PTHR42866">
    <property type="entry name" value="3-DEOXY-MANNO-OCTULOSONATE CYTIDYLYLTRANSFERASE"/>
    <property type="match status" value="1"/>
</dbReference>
<protein>
    <recommendedName>
        <fullName evidence="5">3-deoxy-manno-octulosonate cytidylyltransferase</fullName>
        <ecNumber evidence="5">2.7.7.38</ecNumber>
    </recommendedName>
    <alternativeName>
        <fullName evidence="5">CMP-2-keto-3-deoxyoctulosonic acid synthase</fullName>
        <shortName evidence="5">CKS</shortName>
        <shortName evidence="5">CMP-KDO synthase</shortName>
    </alternativeName>
</protein>
<dbReference type="FunFam" id="3.90.550.10:FF:000011">
    <property type="entry name" value="3-deoxy-manno-octulosonate cytidylyltransferase"/>
    <property type="match status" value="1"/>
</dbReference>
<name>A0A1N6F6B2_9GAMM</name>
<comment type="catalytic activity">
    <reaction evidence="5">
        <text>3-deoxy-alpha-D-manno-oct-2-ulosonate + CTP = CMP-3-deoxy-beta-D-manno-octulosonate + diphosphate</text>
        <dbReference type="Rhea" id="RHEA:23448"/>
        <dbReference type="ChEBI" id="CHEBI:33019"/>
        <dbReference type="ChEBI" id="CHEBI:37563"/>
        <dbReference type="ChEBI" id="CHEBI:85986"/>
        <dbReference type="ChEBI" id="CHEBI:85987"/>
        <dbReference type="EC" id="2.7.7.38"/>
    </reaction>
</comment>
<dbReference type="CDD" id="cd02517">
    <property type="entry name" value="CMP-KDO-Synthetase"/>
    <property type="match status" value="1"/>
</dbReference>
<proteinExistence type="inferred from homology"/>
<dbReference type="Gene3D" id="3.90.550.10">
    <property type="entry name" value="Spore Coat Polysaccharide Biosynthesis Protein SpsA, Chain A"/>
    <property type="match status" value="1"/>
</dbReference>
<dbReference type="NCBIfam" id="NF003952">
    <property type="entry name" value="PRK05450.1-5"/>
    <property type="match status" value="1"/>
</dbReference>
<dbReference type="GO" id="GO:0005829">
    <property type="term" value="C:cytosol"/>
    <property type="evidence" value="ECO:0007669"/>
    <property type="project" value="TreeGrafter"/>
</dbReference>
<dbReference type="UniPathway" id="UPA00358">
    <property type="reaction ID" value="UER00476"/>
</dbReference>
<dbReference type="EC" id="2.7.7.38" evidence="5"/>
<dbReference type="GO" id="GO:0033468">
    <property type="term" value="P:CMP-keto-3-deoxy-D-manno-octulosonic acid biosynthetic process"/>
    <property type="evidence" value="ECO:0007669"/>
    <property type="project" value="UniProtKB-UniRule"/>
</dbReference>
<evidence type="ECO:0000313" key="6">
    <source>
        <dbReference type="EMBL" id="SIN90736.1"/>
    </source>
</evidence>
<dbReference type="RefSeq" id="WP_074201218.1">
    <property type="nucleotide sequence ID" value="NZ_FSRE01000002.1"/>
</dbReference>
<dbReference type="NCBIfam" id="TIGR00466">
    <property type="entry name" value="kdsB"/>
    <property type="match status" value="1"/>
</dbReference>
<evidence type="ECO:0000256" key="2">
    <source>
        <dbReference type="ARBA" id="ARBA00022679"/>
    </source>
</evidence>
<keyword evidence="2 5" id="KW-0808">Transferase</keyword>
<dbReference type="HAMAP" id="MF_00057">
    <property type="entry name" value="KdsB"/>
    <property type="match status" value="1"/>
</dbReference>
<organism evidence="6 7">
    <name type="scientific">Sulfurivirga caldicuralii</name>
    <dbReference type="NCBI Taxonomy" id="364032"/>
    <lineage>
        <taxon>Bacteria</taxon>
        <taxon>Pseudomonadati</taxon>
        <taxon>Pseudomonadota</taxon>
        <taxon>Gammaproteobacteria</taxon>
        <taxon>Thiotrichales</taxon>
        <taxon>Piscirickettsiaceae</taxon>
        <taxon>Sulfurivirga</taxon>
    </lineage>
</organism>
<dbReference type="InterPro" id="IPR003329">
    <property type="entry name" value="Cytidylyl_trans"/>
</dbReference>
<dbReference type="InterPro" id="IPR004528">
    <property type="entry name" value="KdsB"/>
</dbReference>
<comment type="similarity">
    <text evidence="5">Belongs to the KdsB family.</text>
</comment>
<evidence type="ECO:0000313" key="7">
    <source>
        <dbReference type="Proteomes" id="UP000198461"/>
    </source>
</evidence>
<dbReference type="GO" id="GO:0008690">
    <property type="term" value="F:3-deoxy-manno-octulosonate cytidylyltransferase activity"/>
    <property type="evidence" value="ECO:0007669"/>
    <property type="project" value="UniProtKB-UniRule"/>
</dbReference>
<dbReference type="SUPFAM" id="SSF53448">
    <property type="entry name" value="Nucleotide-diphospho-sugar transferases"/>
    <property type="match status" value="1"/>
</dbReference>
<dbReference type="Proteomes" id="UP000198461">
    <property type="component" value="Unassembled WGS sequence"/>
</dbReference>
<keyword evidence="5" id="KW-0963">Cytoplasm</keyword>